<keyword evidence="2" id="KW-1185">Reference proteome</keyword>
<proteinExistence type="predicted"/>
<comment type="caution">
    <text evidence="1">The sequence shown here is derived from an EMBL/GenBank/DDBJ whole genome shotgun (WGS) entry which is preliminary data.</text>
</comment>
<evidence type="ECO:0000313" key="2">
    <source>
        <dbReference type="Proteomes" id="UP001303222"/>
    </source>
</evidence>
<dbReference type="EMBL" id="MU859075">
    <property type="protein sequence ID" value="KAK3955526.1"/>
    <property type="molecule type" value="Genomic_DNA"/>
</dbReference>
<evidence type="ECO:0000313" key="1">
    <source>
        <dbReference type="EMBL" id="KAK3955526.1"/>
    </source>
</evidence>
<gene>
    <name evidence="1" type="ORF">QBC32DRAFT_186555</name>
</gene>
<feature type="non-terminal residue" evidence="1">
    <location>
        <position position="1"/>
    </location>
</feature>
<dbReference type="AlphaFoldDB" id="A0AAN6P2K5"/>
<feature type="non-terminal residue" evidence="1">
    <location>
        <position position="174"/>
    </location>
</feature>
<reference evidence="1" key="1">
    <citation type="journal article" date="2023" name="Mol. Phylogenet. Evol.">
        <title>Genome-scale phylogeny and comparative genomics of the fungal order Sordariales.</title>
        <authorList>
            <person name="Hensen N."/>
            <person name="Bonometti L."/>
            <person name="Westerberg I."/>
            <person name="Brannstrom I.O."/>
            <person name="Guillou S."/>
            <person name="Cros-Aarteil S."/>
            <person name="Calhoun S."/>
            <person name="Haridas S."/>
            <person name="Kuo A."/>
            <person name="Mondo S."/>
            <person name="Pangilinan J."/>
            <person name="Riley R."/>
            <person name="LaButti K."/>
            <person name="Andreopoulos B."/>
            <person name="Lipzen A."/>
            <person name="Chen C."/>
            <person name="Yan M."/>
            <person name="Daum C."/>
            <person name="Ng V."/>
            <person name="Clum A."/>
            <person name="Steindorff A."/>
            <person name="Ohm R.A."/>
            <person name="Martin F."/>
            <person name="Silar P."/>
            <person name="Natvig D.O."/>
            <person name="Lalanne C."/>
            <person name="Gautier V."/>
            <person name="Ament-Velasquez S.L."/>
            <person name="Kruys A."/>
            <person name="Hutchinson M.I."/>
            <person name="Powell A.J."/>
            <person name="Barry K."/>
            <person name="Miller A.N."/>
            <person name="Grigoriev I.V."/>
            <person name="Debuchy R."/>
            <person name="Gladieux P."/>
            <person name="Hiltunen Thoren M."/>
            <person name="Johannesson H."/>
        </authorList>
    </citation>
    <scope>NUCLEOTIDE SEQUENCE</scope>
    <source>
        <strain evidence="1">CBS 626.80</strain>
    </source>
</reference>
<reference evidence="1" key="2">
    <citation type="submission" date="2023-06" db="EMBL/GenBank/DDBJ databases">
        <authorList>
            <consortium name="Lawrence Berkeley National Laboratory"/>
            <person name="Mondo S.J."/>
            <person name="Hensen N."/>
            <person name="Bonometti L."/>
            <person name="Westerberg I."/>
            <person name="Brannstrom I.O."/>
            <person name="Guillou S."/>
            <person name="Cros-Aarteil S."/>
            <person name="Calhoun S."/>
            <person name="Haridas S."/>
            <person name="Kuo A."/>
            <person name="Pangilinan J."/>
            <person name="Riley R."/>
            <person name="Labutti K."/>
            <person name="Andreopoulos B."/>
            <person name="Lipzen A."/>
            <person name="Chen C."/>
            <person name="Yanf M."/>
            <person name="Daum C."/>
            <person name="Ng V."/>
            <person name="Clum A."/>
            <person name="Steindorff A."/>
            <person name="Ohm R."/>
            <person name="Martin F."/>
            <person name="Silar P."/>
            <person name="Natvig D."/>
            <person name="Lalanne C."/>
            <person name="Gautier V."/>
            <person name="Ament-Velasquez S.L."/>
            <person name="Kruys A."/>
            <person name="Hutchinson M.I."/>
            <person name="Powell A.J."/>
            <person name="Barry K."/>
            <person name="Miller A.N."/>
            <person name="Grigoriev I.V."/>
            <person name="Debuchy R."/>
            <person name="Gladieux P."/>
            <person name="Thoren M.H."/>
            <person name="Johannesson H."/>
        </authorList>
    </citation>
    <scope>NUCLEOTIDE SEQUENCE</scope>
    <source>
        <strain evidence="1">CBS 626.80</strain>
    </source>
</reference>
<dbReference type="Proteomes" id="UP001303222">
    <property type="component" value="Unassembled WGS sequence"/>
</dbReference>
<accession>A0AAN6P2K5</accession>
<organism evidence="1 2">
    <name type="scientific">Pseudoneurospora amorphoporcata</name>
    <dbReference type="NCBI Taxonomy" id="241081"/>
    <lineage>
        <taxon>Eukaryota</taxon>
        <taxon>Fungi</taxon>
        <taxon>Dikarya</taxon>
        <taxon>Ascomycota</taxon>
        <taxon>Pezizomycotina</taxon>
        <taxon>Sordariomycetes</taxon>
        <taxon>Sordariomycetidae</taxon>
        <taxon>Sordariales</taxon>
        <taxon>Sordariaceae</taxon>
        <taxon>Pseudoneurospora</taxon>
    </lineage>
</organism>
<protein>
    <submittedName>
        <fullName evidence="1">Uncharacterized protein</fullName>
    </submittedName>
</protein>
<sequence>WYQPLGTQTDKVHPSPRNGNIRTVTCASARTWDGVFKEIHSECQPNRYTRQIITSASPPCFPRVSSRAKKRFSKGKRHLRDASPHRHGIKRTVKVCGVTANNLSWAVKTTGGGGALRKGSVTAMGAFPIRNKYHRISKGLLARGKCVSEANNSAMHILLAKFGKMHSDVVKERK</sequence>
<name>A0AAN6P2K5_9PEZI</name>